<dbReference type="GO" id="GO:0016020">
    <property type="term" value="C:membrane"/>
    <property type="evidence" value="ECO:0007669"/>
    <property type="project" value="InterPro"/>
</dbReference>
<evidence type="ECO:0000259" key="5">
    <source>
        <dbReference type="PROSITE" id="PS50885"/>
    </source>
</evidence>
<evidence type="ECO:0000313" key="8">
    <source>
        <dbReference type="Proteomes" id="UP000199040"/>
    </source>
</evidence>
<dbReference type="AlphaFoldDB" id="A0A1I2ZFU5"/>
<dbReference type="SUPFAM" id="SSF158472">
    <property type="entry name" value="HAMP domain-like"/>
    <property type="match status" value="1"/>
</dbReference>
<dbReference type="Pfam" id="PF00672">
    <property type="entry name" value="HAMP"/>
    <property type="match status" value="1"/>
</dbReference>
<dbReference type="CDD" id="cd18773">
    <property type="entry name" value="PDC1_HK_sensor"/>
    <property type="match status" value="1"/>
</dbReference>
<gene>
    <name evidence="7" type="ORF">DFO67_1168</name>
    <name evidence="6" type="ORF">SAMN04487959_10392</name>
</gene>
<dbReference type="PROSITE" id="PS50885">
    <property type="entry name" value="HAMP"/>
    <property type="match status" value="1"/>
</dbReference>
<dbReference type="SMART" id="SM00304">
    <property type="entry name" value="HAMP"/>
    <property type="match status" value="1"/>
</dbReference>
<dbReference type="InterPro" id="IPR001932">
    <property type="entry name" value="PPM-type_phosphatase-like_dom"/>
</dbReference>
<sequence length="702" mass="77873">MAIRWGLRGKSALALLLACLIALVPAALIGWQAIDDIRRHFANAYAENYTLLHMQRILAPVSRELALSQRFANSLSTRRWLANETDTRRQADFLEEAEGYRQDFSDHAYFIVANASGNYYFNDAGSANALRPSYRLSSDDPDDRWYFHSVESGKPYNINVNVDTKLGVTNVWFNVIVRDAGRVLGMAGSGLDLSGFLDDFIRSDAQGIMPMIVDRNGALQAYPDAQRIAFSSGANAVSAEREQRVQSLLDTEAQRAALTDVMQQAERAPGTIQTLLATLDGRPRLLSVGYMPELGWLMITALDIQAAQFLAPGWLWGMAGGLALLLACLLLAFIVATNRLIISPLRRLQQSTQAIAGGDYSPQLPVRRHDEIGELSRAFSSMASQVEQHTQQLEDKVRQRTRELEQANARMALAQRQIEDSLEYASIIQRAILPSRQIADSLEHHYGVLWRPRDRVGGDFYVFRATPRGYLLGVVDCAGHGVPGALMTMLARAAIDHAILEAGEDDPAGILNATDRQSRELLREDELPPTIATNMDIGLVWVDRLAGTLAFAGAKMSLYASNGQDLQVQRGAKRAVAQKRRTTYCNVTQPLHAGWTYTLCTDGFLDQAGGEHGFGFGNQRFEAMLVEYAQLPPEQQIARFETELVSYQGELPQRDDITVLSFRLQPSPTPFSEQDTQHRRPAPANPVSPRGEPSQEETPWTC</sequence>
<evidence type="ECO:0000256" key="1">
    <source>
        <dbReference type="ARBA" id="ARBA00022801"/>
    </source>
</evidence>
<keyword evidence="4" id="KW-0472">Membrane</keyword>
<dbReference type="GO" id="GO:0016791">
    <property type="term" value="F:phosphatase activity"/>
    <property type="evidence" value="ECO:0007669"/>
    <property type="project" value="TreeGrafter"/>
</dbReference>
<dbReference type="Pfam" id="PF07228">
    <property type="entry name" value="SpoIIE"/>
    <property type="match status" value="1"/>
</dbReference>
<organism evidence="6 8">
    <name type="scientific">Modicisalibacter xianhensis</name>
    <dbReference type="NCBI Taxonomy" id="442341"/>
    <lineage>
        <taxon>Bacteria</taxon>
        <taxon>Pseudomonadati</taxon>
        <taxon>Pseudomonadota</taxon>
        <taxon>Gammaproteobacteria</taxon>
        <taxon>Oceanospirillales</taxon>
        <taxon>Halomonadaceae</taxon>
        <taxon>Modicisalibacter</taxon>
    </lineage>
</organism>
<dbReference type="CDD" id="cd06225">
    <property type="entry name" value="HAMP"/>
    <property type="match status" value="1"/>
</dbReference>
<accession>A0A1I2ZFU5</accession>
<feature type="coiled-coil region" evidence="2">
    <location>
        <begin position="390"/>
        <end position="424"/>
    </location>
</feature>
<keyword evidence="4" id="KW-1133">Transmembrane helix</keyword>
<feature type="domain" description="HAMP" evidence="5">
    <location>
        <begin position="339"/>
        <end position="391"/>
    </location>
</feature>
<dbReference type="GO" id="GO:0007165">
    <property type="term" value="P:signal transduction"/>
    <property type="evidence" value="ECO:0007669"/>
    <property type="project" value="InterPro"/>
</dbReference>
<dbReference type="InterPro" id="IPR003660">
    <property type="entry name" value="HAMP_dom"/>
</dbReference>
<evidence type="ECO:0000256" key="2">
    <source>
        <dbReference type="SAM" id="Coils"/>
    </source>
</evidence>
<evidence type="ECO:0000256" key="4">
    <source>
        <dbReference type="SAM" id="Phobius"/>
    </source>
</evidence>
<dbReference type="SMART" id="SM00331">
    <property type="entry name" value="PP2C_SIG"/>
    <property type="match status" value="1"/>
</dbReference>
<dbReference type="NCBIfam" id="NF038263">
    <property type="entry name" value="prot_phos_SiaA"/>
    <property type="match status" value="1"/>
</dbReference>
<dbReference type="PANTHER" id="PTHR43156">
    <property type="entry name" value="STAGE II SPORULATION PROTEIN E-RELATED"/>
    <property type="match status" value="1"/>
</dbReference>
<dbReference type="Proteomes" id="UP000199040">
    <property type="component" value="Unassembled WGS sequence"/>
</dbReference>
<feature type="transmembrane region" description="Helical" evidence="4">
    <location>
        <begin position="314"/>
        <end position="337"/>
    </location>
</feature>
<dbReference type="STRING" id="442341.SAMN04487959_10392"/>
<dbReference type="EMBL" id="SOEC01000016">
    <property type="protein sequence ID" value="TDX26166.1"/>
    <property type="molecule type" value="Genomic_DNA"/>
</dbReference>
<protein>
    <submittedName>
        <fullName evidence="7">Serine phosphatase RsbU (Regulator of sigma subunit)</fullName>
    </submittedName>
    <submittedName>
        <fullName evidence="6">Serine phosphatase RsbU, regulator of sigma subunit</fullName>
    </submittedName>
</protein>
<keyword evidence="1" id="KW-0378">Hydrolase</keyword>
<feature type="compositionally biased region" description="Polar residues" evidence="3">
    <location>
        <begin position="664"/>
        <end position="674"/>
    </location>
</feature>
<name>A0A1I2ZFU5_9GAMM</name>
<dbReference type="InterPro" id="IPR036457">
    <property type="entry name" value="PPM-type-like_dom_sf"/>
</dbReference>
<reference evidence="6 8" key="1">
    <citation type="submission" date="2016-10" db="EMBL/GenBank/DDBJ databases">
        <authorList>
            <person name="de Groot N.N."/>
        </authorList>
    </citation>
    <scope>NUCLEOTIDE SEQUENCE [LARGE SCALE GENOMIC DNA]</scope>
    <source>
        <strain evidence="6 8">CGMCC 1.6848</strain>
    </source>
</reference>
<dbReference type="PANTHER" id="PTHR43156:SF9">
    <property type="entry name" value="HAMP DOMAIN-CONTAINING PROTEIN"/>
    <property type="match status" value="1"/>
</dbReference>
<dbReference type="Gene3D" id="6.10.340.10">
    <property type="match status" value="1"/>
</dbReference>
<dbReference type="Gene3D" id="3.60.40.10">
    <property type="entry name" value="PPM-type phosphatase domain"/>
    <property type="match status" value="1"/>
</dbReference>
<feature type="region of interest" description="Disordered" evidence="3">
    <location>
        <begin position="664"/>
        <end position="702"/>
    </location>
</feature>
<evidence type="ECO:0000256" key="3">
    <source>
        <dbReference type="SAM" id="MobiDB-lite"/>
    </source>
</evidence>
<evidence type="ECO:0000313" key="7">
    <source>
        <dbReference type="EMBL" id="TDX26166.1"/>
    </source>
</evidence>
<evidence type="ECO:0000313" key="6">
    <source>
        <dbReference type="EMBL" id="SFH36604.1"/>
    </source>
</evidence>
<keyword evidence="2" id="KW-0175">Coiled coil</keyword>
<keyword evidence="8" id="KW-1185">Reference proteome</keyword>
<dbReference type="InterPro" id="IPR052016">
    <property type="entry name" value="Bact_Sigma-Reg"/>
</dbReference>
<dbReference type="RefSeq" id="WP_092843872.1">
    <property type="nucleotide sequence ID" value="NZ_FOPY01000003.1"/>
</dbReference>
<dbReference type="EMBL" id="FOPY01000003">
    <property type="protein sequence ID" value="SFH36604.1"/>
    <property type="molecule type" value="Genomic_DNA"/>
</dbReference>
<proteinExistence type="predicted"/>
<keyword evidence="4" id="KW-0812">Transmembrane</keyword>
<evidence type="ECO:0000313" key="9">
    <source>
        <dbReference type="Proteomes" id="UP000294489"/>
    </source>
</evidence>
<reference evidence="7 9" key="2">
    <citation type="submission" date="2019-03" db="EMBL/GenBank/DDBJ databases">
        <title>Freshwater and sediment microbial communities from various areas in North America, analyzing microbe dynamics in response to fracking.</title>
        <authorList>
            <person name="Lamendella R."/>
        </authorList>
    </citation>
    <scope>NUCLEOTIDE SEQUENCE [LARGE SCALE GENOMIC DNA]</scope>
    <source>
        <strain evidence="7 9">6_TX</strain>
    </source>
</reference>
<dbReference type="Proteomes" id="UP000294489">
    <property type="component" value="Unassembled WGS sequence"/>
</dbReference>
<dbReference type="OrthoDB" id="5496380at2"/>